<evidence type="ECO:0000259" key="4">
    <source>
        <dbReference type="SMART" id="SM00534"/>
    </source>
</evidence>
<dbReference type="SUPFAM" id="SSF52540">
    <property type="entry name" value="P-loop containing nucleoside triphosphate hydrolases"/>
    <property type="match status" value="1"/>
</dbReference>
<feature type="domain" description="DNA mismatch repair proteins mutS family" evidence="4">
    <location>
        <begin position="257"/>
        <end position="436"/>
    </location>
</feature>
<comment type="caution">
    <text evidence="5">The sequence shown here is derived from an EMBL/GenBank/DDBJ whole genome shotgun (WGS) entry which is preliminary data.</text>
</comment>
<accession>A0ABV2TBE1</accession>
<dbReference type="InterPro" id="IPR045076">
    <property type="entry name" value="MutS"/>
</dbReference>
<keyword evidence="1" id="KW-0547">Nucleotide-binding</keyword>
<evidence type="ECO:0000313" key="5">
    <source>
        <dbReference type="EMBL" id="MET7000349.1"/>
    </source>
</evidence>
<dbReference type="Pfam" id="PF05192">
    <property type="entry name" value="MutS_III"/>
    <property type="match status" value="1"/>
</dbReference>
<dbReference type="Gene3D" id="3.40.50.300">
    <property type="entry name" value="P-loop containing nucleotide triphosphate hydrolases"/>
    <property type="match status" value="1"/>
</dbReference>
<dbReference type="InterPro" id="IPR000432">
    <property type="entry name" value="DNA_mismatch_repair_MutS_C"/>
</dbReference>
<organism evidence="5 6">
    <name type="scientific">Chitinophaga defluvii</name>
    <dbReference type="NCBI Taxonomy" id="3163343"/>
    <lineage>
        <taxon>Bacteria</taxon>
        <taxon>Pseudomonadati</taxon>
        <taxon>Bacteroidota</taxon>
        <taxon>Chitinophagia</taxon>
        <taxon>Chitinophagales</taxon>
        <taxon>Chitinophagaceae</taxon>
        <taxon>Chitinophaga</taxon>
    </lineage>
</organism>
<dbReference type="InterPro" id="IPR007696">
    <property type="entry name" value="DNA_mismatch_repair_MutS_core"/>
</dbReference>
<protein>
    <submittedName>
        <fullName evidence="5">DNA mismatch repair protein</fullName>
    </submittedName>
</protein>
<keyword evidence="3" id="KW-0238">DNA-binding</keyword>
<keyword evidence="2" id="KW-0067">ATP-binding</keyword>
<evidence type="ECO:0000256" key="3">
    <source>
        <dbReference type="ARBA" id="ARBA00023125"/>
    </source>
</evidence>
<dbReference type="Pfam" id="PF00488">
    <property type="entry name" value="MutS_V"/>
    <property type="match status" value="1"/>
</dbReference>
<proteinExistence type="predicted"/>
<sequence length="447" mass="49892">MAFTTDKQTLTDLGIFGKPGSPSVYALFNRTQTSKGAAVLEEMFTYPLSNQEAIEKRSNLFRFFGTKKMSFPFPAALFDASEQYLAETDERTKLTPEDQSSAKKLASLITADTKFKGIQKGVLSLIEIAHLLQLFIRSLNTGNDTAYSGDQKYIEDLLAEPAIQSALQVGIEQKLSYETTAALDEQFRFRYPDKWRQLLQCCYQLDVYISVAQVAVALNYCFPAVKPVTENVLVIQGLFHPLVANAVSNNFQMIREKNMVFLTGANMAGKSTFMKSVGIAVFLAQMGFPVPAKHMELSVLDGIFTAINLPDNLGMGASHFYAEVLRVKKVAKELQSQKKLFVMFDELFRGTNVKDAYEATIEIVNAFALNHRSKFIISTHIIEAGAVLREKNPAISFQYLPTKMNGNTPVYTYRLENGITADRHGMVIIHNEGILELLQKPKTQIPG</sequence>
<reference evidence="5 6" key="1">
    <citation type="submission" date="2024-06" db="EMBL/GenBank/DDBJ databases">
        <title>Chitinophaga defluvii sp. nov., isolated from municipal sewage.</title>
        <authorList>
            <person name="Zhang L."/>
        </authorList>
    </citation>
    <scope>NUCLEOTIDE SEQUENCE [LARGE SCALE GENOMIC DNA]</scope>
    <source>
        <strain evidence="5 6">H8</strain>
    </source>
</reference>
<dbReference type="PANTHER" id="PTHR11361">
    <property type="entry name" value="DNA MISMATCH REPAIR PROTEIN MUTS FAMILY MEMBER"/>
    <property type="match status" value="1"/>
</dbReference>
<evidence type="ECO:0000256" key="2">
    <source>
        <dbReference type="ARBA" id="ARBA00022840"/>
    </source>
</evidence>
<dbReference type="EMBL" id="JBEXAC010000002">
    <property type="protein sequence ID" value="MET7000349.1"/>
    <property type="molecule type" value="Genomic_DNA"/>
</dbReference>
<gene>
    <name evidence="5" type="ORF">ABR189_23360</name>
</gene>
<keyword evidence="6" id="KW-1185">Reference proteome</keyword>
<dbReference type="InterPro" id="IPR036187">
    <property type="entry name" value="DNA_mismatch_repair_MutS_sf"/>
</dbReference>
<evidence type="ECO:0000313" key="6">
    <source>
        <dbReference type="Proteomes" id="UP001549749"/>
    </source>
</evidence>
<dbReference type="RefSeq" id="WP_354662909.1">
    <property type="nucleotide sequence ID" value="NZ_JBEXAC010000002.1"/>
</dbReference>
<evidence type="ECO:0000256" key="1">
    <source>
        <dbReference type="ARBA" id="ARBA00022741"/>
    </source>
</evidence>
<dbReference type="Gene3D" id="1.10.1420.10">
    <property type="match status" value="1"/>
</dbReference>
<dbReference type="Proteomes" id="UP001549749">
    <property type="component" value="Unassembled WGS sequence"/>
</dbReference>
<name>A0ABV2TBE1_9BACT</name>
<dbReference type="SUPFAM" id="SSF48334">
    <property type="entry name" value="DNA repair protein MutS, domain III"/>
    <property type="match status" value="1"/>
</dbReference>
<dbReference type="PANTHER" id="PTHR11361:SF99">
    <property type="entry name" value="DNA MISMATCH REPAIR PROTEIN"/>
    <property type="match status" value="1"/>
</dbReference>
<dbReference type="SMART" id="SM00534">
    <property type="entry name" value="MUTSac"/>
    <property type="match status" value="1"/>
</dbReference>
<dbReference type="InterPro" id="IPR027417">
    <property type="entry name" value="P-loop_NTPase"/>
</dbReference>